<feature type="transmembrane region" description="Helical" evidence="1">
    <location>
        <begin position="49"/>
        <end position="68"/>
    </location>
</feature>
<dbReference type="InterPro" id="IPR019692">
    <property type="entry name" value="CFP-6_PH"/>
</dbReference>
<reference evidence="3 4" key="1">
    <citation type="submission" date="2018-06" db="EMBL/GenBank/DDBJ databases">
        <authorList>
            <consortium name="Pathogen Informatics"/>
            <person name="Doyle S."/>
        </authorList>
    </citation>
    <scope>NUCLEOTIDE SEQUENCE [LARGE SCALE GENOMIC DNA]</scope>
    <source>
        <strain evidence="3 4">NCTC11862</strain>
    </source>
</reference>
<dbReference type="Pfam" id="PF10756">
    <property type="entry name" value="bPH_6"/>
    <property type="match status" value="1"/>
</dbReference>
<keyword evidence="4" id="KW-1185">Reference proteome</keyword>
<dbReference type="STRING" id="35756.GCA_001044155_02505"/>
<proteinExistence type="predicted"/>
<keyword evidence="1" id="KW-0812">Transmembrane</keyword>
<evidence type="ECO:0000313" key="3">
    <source>
        <dbReference type="EMBL" id="STC70512.1"/>
    </source>
</evidence>
<keyword evidence="1" id="KW-1133">Transmembrane helix</keyword>
<accession>A0A376CQG2</accession>
<evidence type="ECO:0000313" key="4">
    <source>
        <dbReference type="Proteomes" id="UP000254467"/>
    </source>
</evidence>
<gene>
    <name evidence="3" type="primary">RibX</name>
    <name evidence="3" type="ORF">NCTC11862_02331</name>
</gene>
<sequence>MDENTPNTKNTPGGLTDREIAIMNAADPFAATTDKPWEFEATSNFLRKVAIGWVIVVMLIHIFMGVVVDIEFTGATITPIDKWAYPLIGVIISILSWIALNRPRVRANADGVEVRNMIGTRFYSWVVIYGLSFPQGSKMARLELPEFEYVPLWAIQSADREKALEYVRQFRVLESKYMPED</sequence>
<dbReference type="EMBL" id="UFXQ01000001">
    <property type="protein sequence ID" value="STC70512.1"/>
    <property type="molecule type" value="Genomic_DNA"/>
</dbReference>
<dbReference type="AlphaFoldDB" id="A0A376CQG2"/>
<evidence type="ECO:0000256" key="1">
    <source>
        <dbReference type="SAM" id="Phobius"/>
    </source>
</evidence>
<evidence type="ECO:0000259" key="2">
    <source>
        <dbReference type="Pfam" id="PF10756"/>
    </source>
</evidence>
<dbReference type="Proteomes" id="UP000254467">
    <property type="component" value="Unassembled WGS sequence"/>
</dbReference>
<organism evidence="3 4">
    <name type="scientific">Corynebacterium pilosum</name>
    <dbReference type="NCBI Taxonomy" id="35756"/>
    <lineage>
        <taxon>Bacteria</taxon>
        <taxon>Bacillati</taxon>
        <taxon>Actinomycetota</taxon>
        <taxon>Actinomycetes</taxon>
        <taxon>Mycobacteriales</taxon>
        <taxon>Corynebacteriaceae</taxon>
        <taxon>Corynebacterium</taxon>
    </lineage>
</organism>
<dbReference type="RefSeq" id="WP_018582020.1">
    <property type="nucleotide sequence ID" value="NZ_UFXQ01000001.1"/>
</dbReference>
<name>A0A376CQG2_9CORY</name>
<feature type="domain" description="Low molecular weight protein antigen 6 PH" evidence="2">
    <location>
        <begin position="102"/>
        <end position="171"/>
    </location>
</feature>
<feature type="transmembrane region" description="Helical" evidence="1">
    <location>
        <begin position="83"/>
        <end position="100"/>
    </location>
</feature>
<protein>
    <submittedName>
        <fullName evidence="3">Hypothetical membrane protein</fullName>
    </submittedName>
</protein>
<keyword evidence="1" id="KW-0472">Membrane</keyword>